<dbReference type="InterPro" id="IPR037914">
    <property type="entry name" value="SpoVT-AbrB_sf"/>
</dbReference>
<comment type="caution">
    <text evidence="2">The sequence shown here is derived from an EMBL/GenBank/DDBJ whole genome shotgun (WGS) entry which is preliminary data.</text>
</comment>
<reference evidence="2 3" key="1">
    <citation type="submission" date="2020-08" db="EMBL/GenBank/DDBJ databases">
        <title>Genomic Encyclopedia of Type Strains, Phase IV (KMG-IV): sequencing the most valuable type-strain genomes for metagenomic binning, comparative biology and taxonomic classification.</title>
        <authorList>
            <person name="Goeker M."/>
        </authorList>
    </citation>
    <scope>NUCLEOTIDE SEQUENCE [LARGE SCALE GENOMIC DNA]</scope>
    <source>
        <strain evidence="2 3">DSM 12421</strain>
    </source>
</reference>
<sequence length="87" mass="10384">MELMKKEYLLNVDEKGRIVIPKEVREEFNITEKVKLVVEDDKIELLPYVKKSYRGLFKASLNSKDVDEVLKEALEERSKKWLRDILM</sequence>
<dbReference type="GO" id="GO:0003677">
    <property type="term" value="F:DNA binding"/>
    <property type="evidence" value="ECO:0007669"/>
    <property type="project" value="InterPro"/>
</dbReference>
<dbReference type="AlphaFoldDB" id="A0A7J9RWV1"/>
<evidence type="ECO:0000259" key="1">
    <source>
        <dbReference type="PROSITE" id="PS51740"/>
    </source>
</evidence>
<dbReference type="PROSITE" id="PS51740">
    <property type="entry name" value="SPOVT_ABRB"/>
    <property type="match status" value="1"/>
</dbReference>
<proteinExistence type="predicted"/>
<accession>A0A7J9RWV1</accession>
<dbReference type="InterPro" id="IPR007159">
    <property type="entry name" value="SpoVT-AbrB_dom"/>
</dbReference>
<dbReference type="NCBIfam" id="TIGR01439">
    <property type="entry name" value="lp_hng_hel_AbrB"/>
    <property type="match status" value="1"/>
</dbReference>
<evidence type="ECO:0000313" key="3">
    <source>
        <dbReference type="Proteomes" id="UP000582213"/>
    </source>
</evidence>
<dbReference type="Pfam" id="PF04014">
    <property type="entry name" value="MazE_antitoxin"/>
    <property type="match status" value="1"/>
</dbReference>
<evidence type="ECO:0000313" key="2">
    <source>
        <dbReference type="EMBL" id="MBB5255255.1"/>
    </source>
</evidence>
<name>A0A7J9RWV1_SULOH</name>
<dbReference type="EMBL" id="JACHFY010000058">
    <property type="protein sequence ID" value="MBB5255255.1"/>
    <property type="molecule type" value="Genomic_DNA"/>
</dbReference>
<dbReference type="Proteomes" id="UP000582213">
    <property type="component" value="Unassembled WGS sequence"/>
</dbReference>
<gene>
    <name evidence="2" type="ORF">HNQ62_003030</name>
</gene>
<dbReference type="SMART" id="SM00966">
    <property type="entry name" value="SpoVT_AbrB"/>
    <property type="match status" value="1"/>
</dbReference>
<dbReference type="SUPFAM" id="SSF89447">
    <property type="entry name" value="AbrB/MazE/MraZ-like"/>
    <property type="match status" value="1"/>
</dbReference>
<organism evidence="2 3">
    <name type="scientific">Sulfurisphaera ohwakuensis</name>
    <dbReference type="NCBI Taxonomy" id="69656"/>
    <lineage>
        <taxon>Archaea</taxon>
        <taxon>Thermoproteota</taxon>
        <taxon>Thermoprotei</taxon>
        <taxon>Sulfolobales</taxon>
        <taxon>Sulfolobaceae</taxon>
        <taxon>Sulfurisphaera</taxon>
    </lineage>
</organism>
<dbReference type="Gene3D" id="2.10.260.10">
    <property type="match status" value="1"/>
</dbReference>
<feature type="domain" description="SpoVT-AbrB" evidence="1">
    <location>
        <begin position="7"/>
        <end position="50"/>
    </location>
</feature>
<protein>
    <submittedName>
        <fullName evidence="2">AbrB family looped-hinge helix DNA binding protein</fullName>
    </submittedName>
</protein>